<sequence length="140" mass="15160">MLTAEDRWAIGETISLHGHLFDEGQLDKLDTLFTADVVYDVSDLGYDVLVGIDAVRDAALALGANNPLAHIVTNIVITDAEGNDTAVVRSKGLAIKTDHTCGTATYVDTVRRQPDGWRISHRRILARREPLGGLPASRGQ</sequence>
<dbReference type="CDD" id="cd00531">
    <property type="entry name" value="NTF2_like"/>
    <property type="match status" value="1"/>
</dbReference>
<dbReference type="InterPro" id="IPR037401">
    <property type="entry name" value="SnoaL-like"/>
</dbReference>
<organism evidence="2 3">
    <name type="scientific">Kribbella kalugense</name>
    <dbReference type="NCBI Taxonomy" id="2512221"/>
    <lineage>
        <taxon>Bacteria</taxon>
        <taxon>Bacillati</taxon>
        <taxon>Actinomycetota</taxon>
        <taxon>Actinomycetes</taxon>
        <taxon>Propionibacteriales</taxon>
        <taxon>Kribbellaceae</taxon>
        <taxon>Kribbella</taxon>
    </lineage>
</organism>
<keyword evidence="3" id="KW-1185">Reference proteome</keyword>
<dbReference type="EMBL" id="SODF01000002">
    <property type="protein sequence ID" value="TDW17211.1"/>
    <property type="molecule type" value="Genomic_DNA"/>
</dbReference>
<evidence type="ECO:0000313" key="2">
    <source>
        <dbReference type="EMBL" id="TDW17211.1"/>
    </source>
</evidence>
<feature type="domain" description="SnoaL-like" evidence="1">
    <location>
        <begin position="3"/>
        <end position="123"/>
    </location>
</feature>
<protein>
    <submittedName>
        <fullName evidence="2">SnoaL-like protein</fullName>
    </submittedName>
</protein>
<gene>
    <name evidence="2" type="ORF">EV650_3775</name>
</gene>
<dbReference type="Gene3D" id="3.10.450.50">
    <property type="match status" value="1"/>
</dbReference>
<evidence type="ECO:0000313" key="3">
    <source>
        <dbReference type="Proteomes" id="UP000295447"/>
    </source>
</evidence>
<proteinExistence type="predicted"/>
<name>A0A4R7ZKY9_9ACTN</name>
<dbReference type="RefSeq" id="WP_202874755.1">
    <property type="nucleotide sequence ID" value="NZ_SODF01000002.1"/>
</dbReference>
<comment type="caution">
    <text evidence="2">The sequence shown here is derived from an EMBL/GenBank/DDBJ whole genome shotgun (WGS) entry which is preliminary data.</text>
</comment>
<dbReference type="AlphaFoldDB" id="A0A4R7ZKY9"/>
<reference evidence="2 3" key="1">
    <citation type="submission" date="2019-03" db="EMBL/GenBank/DDBJ databases">
        <title>Genomic Encyclopedia of Type Strains, Phase III (KMG-III): the genomes of soil and plant-associated and newly described type strains.</title>
        <authorList>
            <person name="Whitman W."/>
        </authorList>
    </citation>
    <scope>NUCLEOTIDE SEQUENCE [LARGE SCALE GENOMIC DNA]</scope>
    <source>
        <strain evidence="2 3">VKM Ac-2570</strain>
    </source>
</reference>
<dbReference type="Proteomes" id="UP000295447">
    <property type="component" value="Unassembled WGS sequence"/>
</dbReference>
<dbReference type="Pfam" id="PF13577">
    <property type="entry name" value="SnoaL_4"/>
    <property type="match status" value="1"/>
</dbReference>
<accession>A0A4R7ZKY9</accession>
<dbReference type="SUPFAM" id="SSF54427">
    <property type="entry name" value="NTF2-like"/>
    <property type="match status" value="1"/>
</dbReference>
<dbReference type="InterPro" id="IPR032710">
    <property type="entry name" value="NTF2-like_dom_sf"/>
</dbReference>
<evidence type="ECO:0000259" key="1">
    <source>
        <dbReference type="Pfam" id="PF13577"/>
    </source>
</evidence>